<dbReference type="InterPro" id="IPR052961">
    <property type="entry name" value="Oxido-Kinase-like_Enzymes"/>
</dbReference>
<organism evidence="2 3">
    <name type="scientific">Mesorhabditis spiculigera</name>
    <dbReference type="NCBI Taxonomy" id="96644"/>
    <lineage>
        <taxon>Eukaryota</taxon>
        <taxon>Metazoa</taxon>
        <taxon>Ecdysozoa</taxon>
        <taxon>Nematoda</taxon>
        <taxon>Chromadorea</taxon>
        <taxon>Rhabditida</taxon>
        <taxon>Rhabditina</taxon>
        <taxon>Rhabditomorpha</taxon>
        <taxon>Rhabditoidea</taxon>
        <taxon>Rhabditidae</taxon>
        <taxon>Mesorhabditinae</taxon>
        <taxon>Mesorhabditis</taxon>
    </lineage>
</organism>
<dbReference type="EMBL" id="CATQJA010002645">
    <property type="protein sequence ID" value="CAJ0576654.1"/>
    <property type="molecule type" value="Genomic_DNA"/>
</dbReference>
<name>A0AA36CXC2_9BILA</name>
<evidence type="ECO:0000313" key="2">
    <source>
        <dbReference type="EMBL" id="CAJ0576654.1"/>
    </source>
</evidence>
<dbReference type="Pfam" id="PF07914">
    <property type="entry name" value="DUF1679"/>
    <property type="match status" value="1"/>
</dbReference>
<dbReference type="InterPro" id="IPR015897">
    <property type="entry name" value="CHK_kinase-like"/>
</dbReference>
<dbReference type="SMART" id="SM00587">
    <property type="entry name" value="CHK"/>
    <property type="match status" value="1"/>
</dbReference>
<dbReference type="PANTHER" id="PTHR23020:SF22">
    <property type="entry name" value="CHK KINASE-LIKE DOMAIN-CONTAINING PROTEIN"/>
    <property type="match status" value="1"/>
</dbReference>
<dbReference type="InterPro" id="IPR011009">
    <property type="entry name" value="Kinase-like_dom_sf"/>
</dbReference>
<gene>
    <name evidence="2" type="ORF">MSPICULIGERA_LOCUS14944</name>
</gene>
<proteinExistence type="predicted"/>
<dbReference type="PANTHER" id="PTHR23020">
    <property type="entry name" value="UNCHARACTERIZED NUCLEAR HORMONE RECEPTOR-RELATED"/>
    <property type="match status" value="1"/>
</dbReference>
<sequence length="279" mass="32889">MCGEKVRYFMRENGSDHLYRFIAEYFNRECAFYEILEDWPEIKKATAYAIEKWEYGKVGACGAVIMRDLSSEAEPSDIYNGLNNSQLLEIISQIAWIQVYGLAGKPIPEIRVSDGYMQIFYQMEEPASTWTTLHPGMTEMFEKMRHLYKSREFWDYVLRIAHRKLEIPDVICHGDMWTYNFLWSRGEQNGQGKELSALLDWQNVHHGNPAEDICHLFVFCCDTEMRRKVEKEMLPILHQMVEERCIQMRIPVPYTLEQLEAAYRIQLVAQTTHFVFIGI</sequence>
<dbReference type="Proteomes" id="UP001177023">
    <property type="component" value="Unassembled WGS sequence"/>
</dbReference>
<evidence type="ECO:0000313" key="3">
    <source>
        <dbReference type="Proteomes" id="UP001177023"/>
    </source>
</evidence>
<evidence type="ECO:0000259" key="1">
    <source>
        <dbReference type="SMART" id="SM00587"/>
    </source>
</evidence>
<reference evidence="2" key="1">
    <citation type="submission" date="2023-06" db="EMBL/GenBank/DDBJ databases">
        <authorList>
            <person name="Delattre M."/>
        </authorList>
    </citation>
    <scope>NUCLEOTIDE SEQUENCE</scope>
    <source>
        <strain evidence="2">AF72</strain>
    </source>
</reference>
<feature type="domain" description="CHK kinase-like" evidence="1">
    <location>
        <begin position="64"/>
        <end position="243"/>
    </location>
</feature>
<accession>A0AA36CXC2</accession>
<feature type="non-terminal residue" evidence="2">
    <location>
        <position position="1"/>
    </location>
</feature>
<comment type="caution">
    <text evidence="2">The sequence shown here is derived from an EMBL/GenBank/DDBJ whole genome shotgun (WGS) entry which is preliminary data.</text>
</comment>
<dbReference type="Gene3D" id="3.90.1200.10">
    <property type="match status" value="1"/>
</dbReference>
<dbReference type="InterPro" id="IPR012877">
    <property type="entry name" value="Dhs-27"/>
</dbReference>
<keyword evidence="3" id="KW-1185">Reference proteome</keyword>
<protein>
    <recommendedName>
        <fullName evidence="1">CHK kinase-like domain-containing protein</fullName>
    </recommendedName>
</protein>
<dbReference type="AlphaFoldDB" id="A0AA36CXC2"/>
<dbReference type="SUPFAM" id="SSF56112">
    <property type="entry name" value="Protein kinase-like (PK-like)"/>
    <property type="match status" value="1"/>
</dbReference>